<comment type="subcellular location">
    <subcellularLocation>
        <location evidence="1">Secreted</location>
    </subcellularLocation>
</comment>
<evidence type="ECO:0000256" key="3">
    <source>
        <dbReference type="ARBA" id="ARBA00022729"/>
    </source>
</evidence>
<keyword evidence="2" id="KW-0964">Secreted</keyword>
<dbReference type="InterPro" id="IPR028994">
    <property type="entry name" value="Integrin_alpha_N"/>
</dbReference>
<dbReference type="Pfam" id="PF05593">
    <property type="entry name" value="RHS_repeat"/>
    <property type="match status" value="1"/>
</dbReference>
<comment type="caution">
    <text evidence="7">The sequence shown here is derived from an EMBL/GenBank/DDBJ whole genome shotgun (WGS) entry which is preliminary data.</text>
</comment>
<evidence type="ECO:0000256" key="1">
    <source>
        <dbReference type="ARBA" id="ARBA00004613"/>
    </source>
</evidence>
<evidence type="ECO:0000313" key="8">
    <source>
        <dbReference type="Proteomes" id="UP000075502"/>
    </source>
</evidence>
<dbReference type="InterPro" id="IPR056823">
    <property type="entry name" value="TEN-like_YD-shell"/>
</dbReference>
<reference evidence="7 8" key="1">
    <citation type="submission" date="2014-02" db="EMBL/GenBank/DDBJ databases">
        <title>The small core and large imbalanced accessory genome model reveals a collaborative survival strategy of Sorangium cellulosum strains in nature.</title>
        <authorList>
            <person name="Han K."/>
            <person name="Peng R."/>
            <person name="Blom J."/>
            <person name="Li Y.-Z."/>
        </authorList>
    </citation>
    <scope>NUCLEOTIDE SEQUENCE [LARGE SCALE GENOMIC DNA]</scope>
    <source>
        <strain evidence="7 8">So0007-03</strain>
    </source>
</reference>
<dbReference type="EMBL" id="JEME01000317">
    <property type="protein sequence ID" value="KYG10472.1"/>
    <property type="molecule type" value="Genomic_DNA"/>
</dbReference>
<dbReference type="PANTHER" id="PTHR32305:SF15">
    <property type="entry name" value="PROTEIN RHSA-RELATED"/>
    <property type="match status" value="1"/>
</dbReference>
<keyword evidence="5" id="KW-0843">Virulence</keyword>
<dbReference type="GO" id="GO:0005576">
    <property type="term" value="C:extracellular region"/>
    <property type="evidence" value="ECO:0007669"/>
    <property type="project" value="UniProtKB-SubCell"/>
</dbReference>
<protein>
    <recommendedName>
        <fullName evidence="6">Teneurin-like YD-shell domain-containing protein</fullName>
    </recommendedName>
</protein>
<dbReference type="InterPro" id="IPR022385">
    <property type="entry name" value="Rhs_assc_core"/>
</dbReference>
<dbReference type="Pfam" id="PF03534">
    <property type="entry name" value="SpvB"/>
    <property type="match status" value="1"/>
</dbReference>
<feature type="domain" description="Teneurin-like YD-shell" evidence="6">
    <location>
        <begin position="1712"/>
        <end position="2046"/>
    </location>
</feature>
<name>A0A150U0J2_SORCE</name>
<dbReference type="InterPro" id="IPR013517">
    <property type="entry name" value="FG-GAP"/>
</dbReference>
<evidence type="ECO:0000256" key="5">
    <source>
        <dbReference type="ARBA" id="ARBA00023026"/>
    </source>
</evidence>
<dbReference type="SUPFAM" id="SSF69318">
    <property type="entry name" value="Integrin alpha N-terminal domain"/>
    <property type="match status" value="1"/>
</dbReference>
<organism evidence="7 8">
    <name type="scientific">Sorangium cellulosum</name>
    <name type="common">Polyangium cellulosum</name>
    <dbReference type="NCBI Taxonomy" id="56"/>
    <lineage>
        <taxon>Bacteria</taxon>
        <taxon>Pseudomonadati</taxon>
        <taxon>Myxococcota</taxon>
        <taxon>Polyangia</taxon>
        <taxon>Polyangiales</taxon>
        <taxon>Polyangiaceae</taxon>
        <taxon>Sorangium</taxon>
    </lineage>
</organism>
<dbReference type="InterPro" id="IPR031325">
    <property type="entry name" value="RHS_repeat"/>
</dbReference>
<sequence>MVGDAISATSITKDSGATIRGIEAPHSTLTPTTSFSFSVDFSASVAAPISIEPNASDALEPGHYSTVTVKRAATLNLSSGDYTFRTLDIQDEGVVYVADGAKLSVRDELHLKGNAWSSSGPPPVLPGTPPVWNIVYAGTLDVGIHSAFQGTLIAPRARLVLAAKDHTGWFYAKDIDVQAGATVRARPGTQVCIPSHGCTTIEQPPAGVRLALPDPLPTTAPAPVGAVPWRFDVTPTGMAAYTVPVEVPLAPGGVAPAISLSYASVQSVGLAGMGWSLSGLSAIARCPKSSGTDGSPAGISDTPNDRLCIDGQPLIAHEGGYRTELESFRRITPVGDPQAPSGFLVEQRDGGKLEYGGSGATDSHDGVIRAWMLRRVMDRSGNAMTVRYQRGCAGGACSDAPLIPERIDFGEHVDPDVAGDRSVRFSYEDRPDARQAWQRGALRTLTARLTRIATYVGDSEQRSYELRYEPDATISRLDSLRQCALGSCMPANSFNYDVSEGFDAAQPANEVSPPEWFGNGVTSGARGRTLVLDVDGDGFDDLLYPDIGGEHPDGSPSFSYFVARSAGASADFDGPRFESPIDTQLSADGVGLGGVPVNCLSGGNVFDYDGDGRDDIVDECPHGSFGFRVQISSGDGFDAEPLPLPNDGDLEDRVYTADLTGDGHVDLIHCAHEEGGTAADPRFRYDLYESLGPGQGFASPRDLIGYGPGCEYAPLFIDVDGDGVVNIVQRSRDPYRDYRLGLPADWNVEYRALFINPDGHAWNDIGLEVPEIPVDLDGTPQGLIAEEDYRLEEYLSDGHLVLSQYANGWQLKSLDFNGDGLADLLNYRGDLPTEQRMTLFVNTGDGFRREGTMLPSDAPYISRFAFYRAVPVDHDGDGRHDLLVPTGRSSNGTNLAWYVLRASGTSAGFEVQPATGPVSQFTLFDGSAPILADIEGDGGADLLMMDARAPHGLQVAYDLSSRANLMLTARDGLGKGVHIQYSPWSAEQIGSRTYGPTGCSAETRQTVQCVRRVGPVVSGYSETIRDLPPDVPGDTRVNLRHTFEYAGARRGLHSRGWLGFELRKRVTYDGDARIQVDSWSYDNSTYFEEVPGSVVGRIYPFSGLETSHIQTFPRLRERQVARLSADWQLKLSDAGLPFAHLATSRTTVSEARPVPLEGRTVLSELNESFQTDSYGNPTRHQWTVGAGEDPAETRTIVRTFNPTAAQRASWLISLVRRVEATSATAESSVTRISTFDYDDAGRLRETTREPDDAYYRLVTTVVARHSRTGHVQEVRETDAQGQQRTRRVVYDARGQYPVSHFDAKGFESRVLHDPATGKLLLAADPNSVVTRWGYDGFGREVTAESPSATTTTTYANLGSLGRERIGVVRHTTGGAHIETFLDGFSRPVRRITKGLRGTDVIERMAYDSFGRLRQHDRPHVSGDTSQGSLLYEYDDLGRLTYEERGNGGKYRFEYLPFSDLPSVALDARARREAAEVVRLTDPAQRESWEVMGVRGSPAATLDAAGTLTQFFYGPFNDPIGTRDGKGNITTIQPDRYGRTAMRQDPDSGEHRFTYFAFGELRTHTDASGDTQTSSYDALGRRTVVVDGDGTVNRWIYDTGVNAARRVTRTERVGEASVEFGYEPLSQTRNRGLLSTVTQTVAGESLSSRVEYDEFGRSSKTHYPAAAGGELVVGHDYDDYGNVVSVFDDETDEPFWELQEANQGYRIGSERFGNGVVTTTRYTDGLGLVLSIESARGGEPLQRLEHRYNTNGSLKVRLDELHSSRDEYYSYDALDRLTRVSLAIPSADVPSDFAPGATRSEIDYDELGNITAKTGIGEYSYAGPRPHAVTGAGDNQYDYDANGRQDYRAGPDVLGGVQELTYNAFGLPSSARVGQGGGQTLVEFDYDVTGARVRELSPTHVRLQLASLFQRVTSNAGATEHRHRIWGPHREVAQVVVREEGGEVSRSTVYLHADALGTTEVLTDEGGEVIHRQATDAFGQGEEPVGGGSGVLTSFTGHQHDLELGVVDMRGRLYDASVGRFLTPDPIIQAPFYSQGLNAYSYVFNSPTNFIDPLGLQAHPVGGPEGCSAPLGSGSGVDGSGRPYTVTWEFVCPPAPQSAPASAPAKAAPATGTEAALAGVAGLGVGLGFGVGASYATGAFASLACGPGAPLCAGAVTLGITLSLAGAAIYSLWNGGAEEIADSASRLASGEGTVDDYFLGGSLVGGLASGPLAPRFNASGANPGLRLRQLFTGSAAEGVGGGSGPWVPSVVRRGGAVAQSHPGSCGSACAEMLSGGARTQAQVLSEIGEWASAADVAGSLGPGWRAGYFGSGADALTVAGRGPMGGVLWAPGARAGHMVVIEPGPAGFVVRDPLPGVNYTVGASWSEQWVAGGVWR</sequence>
<keyword evidence="3" id="KW-0732">Signal</keyword>
<keyword evidence="4" id="KW-0677">Repeat</keyword>
<dbReference type="GO" id="GO:0005737">
    <property type="term" value="C:cytoplasm"/>
    <property type="evidence" value="ECO:0007669"/>
    <property type="project" value="InterPro"/>
</dbReference>
<gene>
    <name evidence="7" type="ORF">BE21_11760</name>
</gene>
<dbReference type="Gene3D" id="2.180.10.10">
    <property type="entry name" value="RHS repeat-associated core"/>
    <property type="match status" value="3"/>
</dbReference>
<dbReference type="Pfam" id="PF13517">
    <property type="entry name" value="FG-GAP_3"/>
    <property type="match status" value="1"/>
</dbReference>
<evidence type="ECO:0000256" key="4">
    <source>
        <dbReference type="ARBA" id="ARBA00022737"/>
    </source>
</evidence>
<dbReference type="Proteomes" id="UP000075502">
    <property type="component" value="Unassembled WGS sequence"/>
</dbReference>
<dbReference type="InterPro" id="IPR050708">
    <property type="entry name" value="T6SS_VgrG/RHS"/>
</dbReference>
<accession>A0A150U0J2</accession>
<dbReference type="Pfam" id="PF25023">
    <property type="entry name" value="TEN_YD-shell"/>
    <property type="match status" value="1"/>
</dbReference>
<dbReference type="InterPro" id="IPR003284">
    <property type="entry name" value="Sal_SpvB"/>
</dbReference>
<dbReference type="PANTHER" id="PTHR32305">
    <property type="match status" value="1"/>
</dbReference>
<evidence type="ECO:0000313" key="7">
    <source>
        <dbReference type="EMBL" id="KYG10472.1"/>
    </source>
</evidence>
<dbReference type="Gene3D" id="2.130.10.130">
    <property type="entry name" value="Integrin alpha, N-terminal"/>
    <property type="match status" value="1"/>
</dbReference>
<dbReference type="NCBIfam" id="TIGR03696">
    <property type="entry name" value="Rhs_assc_core"/>
    <property type="match status" value="1"/>
</dbReference>
<evidence type="ECO:0000256" key="2">
    <source>
        <dbReference type="ARBA" id="ARBA00022525"/>
    </source>
</evidence>
<proteinExistence type="predicted"/>
<evidence type="ECO:0000259" key="6">
    <source>
        <dbReference type="Pfam" id="PF25023"/>
    </source>
</evidence>